<feature type="domain" description="PHA accumulation regulator DNA-binding N-terminal" evidence="2">
    <location>
        <begin position="12"/>
        <end position="72"/>
    </location>
</feature>
<dbReference type="RefSeq" id="WP_138325529.1">
    <property type="nucleotide sequence ID" value="NZ_VCDI01000002.1"/>
</dbReference>
<dbReference type="InterPro" id="IPR010134">
    <property type="entry name" value="PHA_reg_PhaR"/>
</dbReference>
<dbReference type="InterPro" id="IPR007897">
    <property type="entry name" value="PHB_accumulat"/>
</dbReference>
<comment type="caution">
    <text evidence="3">The sequence shown here is derived from an EMBL/GenBank/DDBJ whole genome shotgun (WGS) entry which is preliminary data.</text>
</comment>
<dbReference type="InterPro" id="IPR012909">
    <property type="entry name" value="PHA_DNA-bd_N"/>
</dbReference>
<sequence>MSEEDRPLQPVVVKKYANRRLYDTESSIYITLDTLADMVRRGRDFVVYDAKTGDDITRAVLTQIIMEEETKGRNMLPTSFLRQLIGLYGDSLQGLVPAYLERMMQQFSAEQQAASEAVVQPLAQPARPALPSRDEAVQPGIAVLERTTNLYKPFHRPGPDTAAVSQTATAETAAAVELDPAEALAENLLLRQEVARLRRELAEASAALPEQPIRSLVRGGARH</sequence>
<dbReference type="OrthoDB" id="9795345at2"/>
<dbReference type="AlphaFoldDB" id="A0A5R9J8Y5"/>
<evidence type="ECO:0000313" key="4">
    <source>
        <dbReference type="Proteomes" id="UP000305654"/>
    </source>
</evidence>
<accession>A0A5R9J8Y5</accession>
<evidence type="ECO:0000259" key="2">
    <source>
        <dbReference type="Pfam" id="PF07879"/>
    </source>
</evidence>
<keyword evidence="4" id="KW-1185">Reference proteome</keyword>
<dbReference type="NCBIfam" id="TIGR01848">
    <property type="entry name" value="PHA_reg_PhaR"/>
    <property type="match status" value="1"/>
</dbReference>
<proteinExistence type="predicted"/>
<feature type="domain" description="PHB accumulation regulatory" evidence="1">
    <location>
        <begin position="76"/>
        <end position="112"/>
    </location>
</feature>
<evidence type="ECO:0000259" key="1">
    <source>
        <dbReference type="Pfam" id="PF05233"/>
    </source>
</evidence>
<gene>
    <name evidence="3" type="primary">phaR</name>
    <name evidence="3" type="ORF">FE263_08660</name>
</gene>
<dbReference type="EMBL" id="VCDI01000002">
    <property type="protein sequence ID" value="TLU73449.1"/>
    <property type="molecule type" value="Genomic_DNA"/>
</dbReference>
<dbReference type="Proteomes" id="UP000305654">
    <property type="component" value="Unassembled WGS sequence"/>
</dbReference>
<evidence type="ECO:0000313" key="3">
    <source>
        <dbReference type="EMBL" id="TLU73449.1"/>
    </source>
</evidence>
<dbReference type="Pfam" id="PF07879">
    <property type="entry name" value="PHB_acc_N"/>
    <property type="match status" value="1"/>
</dbReference>
<dbReference type="GO" id="GO:0006355">
    <property type="term" value="P:regulation of DNA-templated transcription"/>
    <property type="evidence" value="ECO:0007669"/>
    <property type="project" value="InterPro"/>
</dbReference>
<dbReference type="Pfam" id="PF05233">
    <property type="entry name" value="PHB_acc"/>
    <property type="match status" value="1"/>
</dbReference>
<reference evidence="3 4" key="1">
    <citation type="submission" date="2019-05" db="EMBL/GenBank/DDBJ databases">
        <authorList>
            <person name="Pankratov T."/>
            <person name="Grouzdev D."/>
        </authorList>
    </citation>
    <scope>NUCLEOTIDE SEQUENCE [LARGE SCALE GENOMIC DNA]</scope>
    <source>
        <strain evidence="3 4">KEBCLARHB70R</strain>
    </source>
</reference>
<protein>
    <submittedName>
        <fullName evidence="3">Polyhydroxyalkanoate synthesis repressor PhaR</fullName>
    </submittedName>
</protein>
<organism evidence="3 4">
    <name type="scientific">Lichenicoccus roseus</name>
    <dbReference type="NCBI Taxonomy" id="2683649"/>
    <lineage>
        <taxon>Bacteria</taxon>
        <taxon>Pseudomonadati</taxon>
        <taxon>Pseudomonadota</taxon>
        <taxon>Alphaproteobacteria</taxon>
        <taxon>Acetobacterales</taxon>
        <taxon>Acetobacteraceae</taxon>
        <taxon>Lichenicoccus</taxon>
    </lineage>
</organism>
<name>A0A5R9J8Y5_9PROT</name>